<reference evidence="4 5" key="1">
    <citation type="submission" date="2018-05" db="EMBL/GenBank/DDBJ databases">
        <title>Genomic Encyclopedia of Type Strains, Phase III (KMG-III): the genomes of soil and plant-associated and newly described type strains.</title>
        <authorList>
            <person name="Whitman W."/>
        </authorList>
    </citation>
    <scope>NUCLEOTIDE SEQUENCE [LARGE SCALE GENOMIC DNA]</scope>
    <source>
        <strain evidence="4 5">CECT 5696</strain>
    </source>
</reference>
<evidence type="ECO:0000256" key="2">
    <source>
        <dbReference type="SAM" id="MobiDB-lite"/>
    </source>
</evidence>
<keyword evidence="5" id="KW-1185">Reference proteome</keyword>
<keyword evidence="3" id="KW-0732">Signal</keyword>
<organism evidence="4 5">
    <name type="scientific">Paenibacillus cellulosilyticus</name>
    <dbReference type="NCBI Taxonomy" id="375489"/>
    <lineage>
        <taxon>Bacteria</taxon>
        <taxon>Bacillati</taxon>
        <taxon>Bacillota</taxon>
        <taxon>Bacilli</taxon>
        <taxon>Bacillales</taxon>
        <taxon>Paenibacillaceae</taxon>
        <taxon>Paenibacillus</taxon>
    </lineage>
</organism>
<feature type="compositionally biased region" description="Acidic residues" evidence="2">
    <location>
        <begin position="261"/>
        <end position="280"/>
    </location>
</feature>
<dbReference type="Proteomes" id="UP000246635">
    <property type="component" value="Unassembled WGS sequence"/>
</dbReference>
<keyword evidence="1" id="KW-0175">Coiled coil</keyword>
<feature type="compositionally biased region" description="Basic and acidic residues" evidence="2">
    <location>
        <begin position="281"/>
        <end position="320"/>
    </location>
</feature>
<feature type="compositionally biased region" description="Acidic residues" evidence="2">
    <location>
        <begin position="339"/>
        <end position="351"/>
    </location>
</feature>
<evidence type="ECO:0008006" key="6">
    <source>
        <dbReference type="Google" id="ProtNLM"/>
    </source>
</evidence>
<dbReference type="RefSeq" id="WP_110044828.1">
    <property type="nucleotide sequence ID" value="NZ_CP054613.1"/>
</dbReference>
<dbReference type="OrthoDB" id="2456753at2"/>
<accession>A0A2V2Z133</accession>
<evidence type="ECO:0000256" key="3">
    <source>
        <dbReference type="SAM" id="SignalP"/>
    </source>
</evidence>
<sequence length="351" mass="38478">MKPTRKLNKVMLNGVLSCVLAMGIGTTTAYADGNDASGITPTPATTDNVAVQTVSDNEQTLTWTANAPEGLIKALISLAEKIKIVITVDGTERAKLLDSLTQDKIEEANDQLEAGETDLAANTLNNAIGDQSLAILLTALITPKTDDEADKADKADIADKSDKADSVDKDEAKKKEVIAKQIRHNIEKLMQAMNKVHNANAKAETEQKLVDRLDELSQKLDALEASIDQQSPVQVAVTQSTATVKPEAKPAQTKLEANNDKDDEDEDDDADENDNDNDNENDNKQEAHKKQMERLKAEHEKQKAILKAERQQLKADKKAAQAEWKANKKQQGQNNQGNNDDDDDHEEDHDE</sequence>
<feature type="region of interest" description="Disordered" evidence="2">
    <location>
        <begin position="238"/>
        <end position="351"/>
    </location>
</feature>
<name>A0A2V2Z133_9BACL</name>
<gene>
    <name evidence="4" type="ORF">DFQ01_11193</name>
</gene>
<dbReference type="AlphaFoldDB" id="A0A2V2Z133"/>
<evidence type="ECO:0000313" key="5">
    <source>
        <dbReference type="Proteomes" id="UP000246635"/>
    </source>
</evidence>
<feature type="coiled-coil region" evidence="1">
    <location>
        <begin position="179"/>
        <end position="226"/>
    </location>
</feature>
<evidence type="ECO:0000256" key="1">
    <source>
        <dbReference type="SAM" id="Coils"/>
    </source>
</evidence>
<feature type="signal peptide" evidence="3">
    <location>
        <begin position="1"/>
        <end position="31"/>
    </location>
</feature>
<evidence type="ECO:0000313" key="4">
    <source>
        <dbReference type="EMBL" id="PWW00946.1"/>
    </source>
</evidence>
<feature type="chain" id="PRO_5016020088" description="DUF5667 domain-containing protein" evidence="3">
    <location>
        <begin position="32"/>
        <end position="351"/>
    </location>
</feature>
<protein>
    <recommendedName>
        <fullName evidence="6">DUF5667 domain-containing protein</fullName>
    </recommendedName>
</protein>
<proteinExistence type="predicted"/>
<dbReference type="EMBL" id="QGTQ01000011">
    <property type="protein sequence ID" value="PWW00946.1"/>
    <property type="molecule type" value="Genomic_DNA"/>
</dbReference>
<comment type="caution">
    <text evidence="4">The sequence shown here is derived from an EMBL/GenBank/DDBJ whole genome shotgun (WGS) entry which is preliminary data.</text>
</comment>